<reference evidence="7 8" key="1">
    <citation type="submission" date="2018-03" db="EMBL/GenBank/DDBJ databases">
        <title>Genomic Encyclopedia of Archaeal and Bacterial Type Strains, Phase II (KMG-II): from individual species to whole genera.</title>
        <authorList>
            <person name="Goeker M."/>
        </authorList>
    </citation>
    <scope>NUCLEOTIDE SEQUENCE [LARGE SCALE GENOMIC DNA]</scope>
    <source>
        <strain evidence="7 8">DSM 28354</strain>
    </source>
</reference>
<organism evidence="7 8">
    <name type="scientific">Spirosoma oryzae</name>
    <dbReference type="NCBI Taxonomy" id="1469603"/>
    <lineage>
        <taxon>Bacteria</taxon>
        <taxon>Pseudomonadati</taxon>
        <taxon>Bacteroidota</taxon>
        <taxon>Cytophagia</taxon>
        <taxon>Cytophagales</taxon>
        <taxon>Cytophagaceae</taxon>
        <taxon>Spirosoma</taxon>
    </lineage>
</organism>
<keyword evidence="3" id="KW-0731">Sigma factor</keyword>
<dbReference type="InterPro" id="IPR013249">
    <property type="entry name" value="RNA_pol_sigma70_r4_t2"/>
</dbReference>
<dbReference type="CDD" id="cd06171">
    <property type="entry name" value="Sigma70_r4"/>
    <property type="match status" value="1"/>
</dbReference>
<evidence type="ECO:0000256" key="2">
    <source>
        <dbReference type="ARBA" id="ARBA00023015"/>
    </source>
</evidence>
<evidence type="ECO:0000259" key="6">
    <source>
        <dbReference type="Pfam" id="PF08281"/>
    </source>
</evidence>
<sequence>MADYLTNDPDLWNAFRRGNEQAFAQIYRHYVKVLYRYGLKITPDTALIEDCIQDLFIELWDSRARLSETDSIKFYLFRVMRRKMYKRLTQQSATPYASLDVADALTVDSFESILIHDQEAATYKDRLHQALTLLPVRQREAINLRFFHGFSYEQVADIMDINLQSVHNTIQKAMKLLRAHLATFVLLALTSLF</sequence>
<evidence type="ECO:0000256" key="1">
    <source>
        <dbReference type="ARBA" id="ARBA00010641"/>
    </source>
</evidence>
<dbReference type="InterPro" id="IPR036388">
    <property type="entry name" value="WH-like_DNA-bd_sf"/>
</dbReference>
<evidence type="ECO:0000259" key="5">
    <source>
        <dbReference type="Pfam" id="PF04542"/>
    </source>
</evidence>
<dbReference type="EMBL" id="PVTE01000003">
    <property type="protein sequence ID" value="PRY44303.1"/>
    <property type="molecule type" value="Genomic_DNA"/>
</dbReference>
<dbReference type="SUPFAM" id="SSF88946">
    <property type="entry name" value="Sigma2 domain of RNA polymerase sigma factors"/>
    <property type="match status" value="1"/>
</dbReference>
<dbReference type="Pfam" id="PF04542">
    <property type="entry name" value="Sigma70_r2"/>
    <property type="match status" value="1"/>
</dbReference>
<dbReference type="Gene3D" id="1.10.1740.10">
    <property type="match status" value="1"/>
</dbReference>
<keyword evidence="2" id="KW-0805">Transcription regulation</keyword>
<keyword evidence="8" id="KW-1185">Reference proteome</keyword>
<comment type="similarity">
    <text evidence="1">Belongs to the sigma-70 factor family. ECF subfamily.</text>
</comment>
<dbReference type="GO" id="GO:0003677">
    <property type="term" value="F:DNA binding"/>
    <property type="evidence" value="ECO:0007669"/>
    <property type="project" value="InterPro"/>
</dbReference>
<dbReference type="AlphaFoldDB" id="A0A2T0TF79"/>
<accession>A0A2T0TF79</accession>
<dbReference type="Gene3D" id="1.10.10.10">
    <property type="entry name" value="Winged helix-like DNA-binding domain superfamily/Winged helix DNA-binding domain"/>
    <property type="match status" value="1"/>
</dbReference>
<comment type="caution">
    <text evidence="7">The sequence shown here is derived from an EMBL/GenBank/DDBJ whole genome shotgun (WGS) entry which is preliminary data.</text>
</comment>
<dbReference type="GO" id="GO:0016987">
    <property type="term" value="F:sigma factor activity"/>
    <property type="evidence" value="ECO:0007669"/>
    <property type="project" value="UniProtKB-KW"/>
</dbReference>
<dbReference type="InterPro" id="IPR013324">
    <property type="entry name" value="RNA_pol_sigma_r3/r4-like"/>
</dbReference>
<dbReference type="RefSeq" id="WP_170108647.1">
    <property type="nucleotide sequence ID" value="NZ_PVTE01000003.1"/>
</dbReference>
<dbReference type="InterPro" id="IPR007627">
    <property type="entry name" value="RNA_pol_sigma70_r2"/>
</dbReference>
<gene>
    <name evidence="7" type="ORF">CLV58_103272</name>
</gene>
<evidence type="ECO:0000256" key="3">
    <source>
        <dbReference type="ARBA" id="ARBA00023082"/>
    </source>
</evidence>
<dbReference type="InterPro" id="IPR013325">
    <property type="entry name" value="RNA_pol_sigma_r2"/>
</dbReference>
<evidence type="ECO:0000256" key="4">
    <source>
        <dbReference type="ARBA" id="ARBA00023163"/>
    </source>
</evidence>
<dbReference type="PANTHER" id="PTHR43133:SF46">
    <property type="entry name" value="RNA POLYMERASE SIGMA-70 FACTOR ECF SUBFAMILY"/>
    <property type="match status" value="1"/>
</dbReference>
<dbReference type="Pfam" id="PF08281">
    <property type="entry name" value="Sigma70_r4_2"/>
    <property type="match status" value="1"/>
</dbReference>
<protein>
    <submittedName>
        <fullName evidence="7">RNA polymerase sigma-70 factor (ECF subfamily)</fullName>
    </submittedName>
</protein>
<dbReference type="InterPro" id="IPR039425">
    <property type="entry name" value="RNA_pol_sigma-70-like"/>
</dbReference>
<keyword evidence="4" id="KW-0804">Transcription</keyword>
<name>A0A2T0TF79_9BACT</name>
<feature type="domain" description="RNA polymerase sigma factor 70 region 4 type 2" evidence="6">
    <location>
        <begin position="125"/>
        <end position="177"/>
    </location>
</feature>
<dbReference type="GO" id="GO:0006352">
    <property type="term" value="P:DNA-templated transcription initiation"/>
    <property type="evidence" value="ECO:0007669"/>
    <property type="project" value="InterPro"/>
</dbReference>
<feature type="domain" description="RNA polymerase sigma-70 region 2" evidence="5">
    <location>
        <begin position="26"/>
        <end position="92"/>
    </location>
</feature>
<dbReference type="NCBIfam" id="TIGR02937">
    <property type="entry name" value="sigma70-ECF"/>
    <property type="match status" value="1"/>
</dbReference>
<dbReference type="Proteomes" id="UP000238375">
    <property type="component" value="Unassembled WGS sequence"/>
</dbReference>
<proteinExistence type="inferred from homology"/>
<evidence type="ECO:0000313" key="7">
    <source>
        <dbReference type="EMBL" id="PRY44303.1"/>
    </source>
</evidence>
<dbReference type="SUPFAM" id="SSF88659">
    <property type="entry name" value="Sigma3 and sigma4 domains of RNA polymerase sigma factors"/>
    <property type="match status" value="1"/>
</dbReference>
<dbReference type="InterPro" id="IPR014284">
    <property type="entry name" value="RNA_pol_sigma-70_dom"/>
</dbReference>
<evidence type="ECO:0000313" key="8">
    <source>
        <dbReference type="Proteomes" id="UP000238375"/>
    </source>
</evidence>
<dbReference type="PANTHER" id="PTHR43133">
    <property type="entry name" value="RNA POLYMERASE ECF-TYPE SIGMA FACTO"/>
    <property type="match status" value="1"/>
</dbReference>